<comment type="caution">
    <text evidence="12">The sequence shown here is derived from an EMBL/GenBank/DDBJ whole genome shotgun (WGS) entry which is preliminary data.</text>
</comment>
<evidence type="ECO:0000256" key="2">
    <source>
        <dbReference type="ARBA" id="ARBA00022475"/>
    </source>
</evidence>
<dbReference type="PANTHER" id="PTHR43099:SF5">
    <property type="entry name" value="HLYC_CORC FAMILY TRANSPORTER"/>
    <property type="match status" value="1"/>
</dbReference>
<keyword evidence="2" id="KW-1003">Cell membrane</keyword>
<dbReference type="InterPro" id="IPR002550">
    <property type="entry name" value="CNNM"/>
</dbReference>
<dbReference type="OrthoDB" id="110231at2"/>
<evidence type="ECO:0000256" key="1">
    <source>
        <dbReference type="ARBA" id="ARBA00004651"/>
    </source>
</evidence>
<evidence type="ECO:0000256" key="4">
    <source>
        <dbReference type="ARBA" id="ARBA00022737"/>
    </source>
</evidence>
<feature type="domain" description="CNNM transmembrane" evidence="11">
    <location>
        <begin position="1"/>
        <end position="200"/>
    </location>
</feature>
<dbReference type="GO" id="GO:0005886">
    <property type="term" value="C:plasma membrane"/>
    <property type="evidence" value="ECO:0007669"/>
    <property type="project" value="UniProtKB-SubCell"/>
</dbReference>
<evidence type="ECO:0000256" key="9">
    <source>
        <dbReference type="SAM" id="Phobius"/>
    </source>
</evidence>
<evidence type="ECO:0000259" key="11">
    <source>
        <dbReference type="PROSITE" id="PS51846"/>
    </source>
</evidence>
<proteinExistence type="predicted"/>
<evidence type="ECO:0000256" key="5">
    <source>
        <dbReference type="ARBA" id="ARBA00022989"/>
    </source>
</evidence>
<feature type="transmembrane region" description="Helical" evidence="9">
    <location>
        <begin position="96"/>
        <end position="117"/>
    </location>
</feature>
<dbReference type="InterPro" id="IPR051676">
    <property type="entry name" value="UPF0053_domain"/>
</dbReference>
<dbReference type="InterPro" id="IPR000644">
    <property type="entry name" value="CBS_dom"/>
</dbReference>
<dbReference type="Pfam" id="PF01595">
    <property type="entry name" value="CNNM"/>
    <property type="match status" value="1"/>
</dbReference>
<dbReference type="PROSITE" id="PS51371">
    <property type="entry name" value="CBS"/>
    <property type="match status" value="1"/>
</dbReference>
<dbReference type="CDD" id="cd04590">
    <property type="entry name" value="CBS_pair_CorC_HlyC_assoc"/>
    <property type="match status" value="1"/>
</dbReference>
<protein>
    <submittedName>
        <fullName evidence="12">CBS domain containing-hemolysin-like protein</fullName>
    </submittedName>
</protein>
<dbReference type="Pfam" id="PF00571">
    <property type="entry name" value="CBS"/>
    <property type="match status" value="2"/>
</dbReference>
<evidence type="ECO:0000259" key="10">
    <source>
        <dbReference type="PROSITE" id="PS51371"/>
    </source>
</evidence>
<keyword evidence="6 8" id="KW-0472">Membrane</keyword>
<dbReference type="InterPro" id="IPR046342">
    <property type="entry name" value="CBS_dom_sf"/>
</dbReference>
<keyword evidence="5 8" id="KW-1133">Transmembrane helix</keyword>
<keyword evidence="3 8" id="KW-0812">Transmembrane</keyword>
<dbReference type="PANTHER" id="PTHR43099">
    <property type="entry name" value="UPF0053 PROTEIN YRKA"/>
    <property type="match status" value="1"/>
</dbReference>
<evidence type="ECO:0000256" key="8">
    <source>
        <dbReference type="PROSITE-ProRule" id="PRU01193"/>
    </source>
</evidence>
<evidence type="ECO:0000256" key="3">
    <source>
        <dbReference type="ARBA" id="ARBA00022692"/>
    </source>
</evidence>
<dbReference type="Proteomes" id="UP000547973">
    <property type="component" value="Unassembled WGS sequence"/>
</dbReference>
<comment type="subcellular location">
    <subcellularLocation>
        <location evidence="1">Cell membrane</location>
        <topology evidence="1">Multi-pass membrane protein</topology>
    </subcellularLocation>
</comment>
<keyword evidence="4" id="KW-0677">Repeat</keyword>
<feature type="transmembrane region" description="Helical" evidence="9">
    <location>
        <begin position="6"/>
        <end position="27"/>
    </location>
</feature>
<evidence type="ECO:0000313" key="13">
    <source>
        <dbReference type="Proteomes" id="UP000547973"/>
    </source>
</evidence>
<dbReference type="InterPro" id="IPR044751">
    <property type="entry name" value="Ion_transp-like_CBS"/>
</dbReference>
<keyword evidence="7" id="KW-0129">CBS domain</keyword>
<dbReference type="EMBL" id="JACBZO010000001">
    <property type="protein sequence ID" value="NYI42210.1"/>
    <property type="molecule type" value="Genomic_DNA"/>
</dbReference>
<gene>
    <name evidence="12" type="ORF">BKA03_002329</name>
</gene>
<sequence length="345" mass="36735">MNIGLVFGVIGLLLANAFFVGAEFAIISARRSSIEPLAQSGSRAAHTVLWAMENVSLMLATAQLGITVCSVSLGIVAEPAIAHSLEGVLHGGISEAVAHSIAVAFALFIIVGLHVIFGEMVPKNAAVSSPDKAALLFGPPLVWIARIARPLIAVLNAMANALLRLIGVEPRDEVTSAFTAAEVQSIVERSSQEGTLTDAEGLLQGAIEFSDHTAVDVMVPLDDVVCVRAGASAEALELLCVETGYSRFPVRDADDTVVGYMHIKDALQVRPGEREEPMADWRIRDIAEVDVDEEVESVLARMRRSGAHVALVRRDASVAGVVFLEDIIEELVGEVRDIVARFEGD</sequence>
<evidence type="ECO:0000256" key="7">
    <source>
        <dbReference type="PROSITE-ProRule" id="PRU00703"/>
    </source>
</evidence>
<feature type="domain" description="CBS" evidence="10">
    <location>
        <begin position="218"/>
        <end position="276"/>
    </location>
</feature>
<dbReference type="PROSITE" id="PS51846">
    <property type="entry name" value="CNNM"/>
    <property type="match status" value="1"/>
</dbReference>
<feature type="transmembrane region" description="Helical" evidence="9">
    <location>
        <begin position="48"/>
        <end position="76"/>
    </location>
</feature>
<name>A0A7Z0CKY7_9MICO</name>
<dbReference type="SUPFAM" id="SSF54631">
    <property type="entry name" value="CBS-domain pair"/>
    <property type="match status" value="1"/>
</dbReference>
<reference evidence="12 13" key="1">
    <citation type="submission" date="2020-07" db="EMBL/GenBank/DDBJ databases">
        <title>Sequencing the genomes of 1000 actinobacteria strains.</title>
        <authorList>
            <person name="Klenk H.-P."/>
        </authorList>
    </citation>
    <scope>NUCLEOTIDE SEQUENCE [LARGE SCALE GENOMIC DNA]</scope>
    <source>
        <strain evidence="12 13">DSM 19970</strain>
    </source>
</reference>
<dbReference type="AlphaFoldDB" id="A0A7Z0CKY7"/>
<evidence type="ECO:0000313" key="12">
    <source>
        <dbReference type="EMBL" id="NYI42210.1"/>
    </source>
</evidence>
<dbReference type="RefSeq" id="WP_062074081.1">
    <property type="nucleotide sequence ID" value="NZ_BBRC01000002.1"/>
</dbReference>
<accession>A0A7Z0CKY7</accession>
<organism evidence="12 13">
    <name type="scientific">Demequina lutea</name>
    <dbReference type="NCBI Taxonomy" id="431489"/>
    <lineage>
        <taxon>Bacteria</taxon>
        <taxon>Bacillati</taxon>
        <taxon>Actinomycetota</taxon>
        <taxon>Actinomycetes</taxon>
        <taxon>Micrococcales</taxon>
        <taxon>Demequinaceae</taxon>
        <taxon>Demequina</taxon>
    </lineage>
</organism>
<evidence type="ECO:0000256" key="6">
    <source>
        <dbReference type="ARBA" id="ARBA00023136"/>
    </source>
</evidence>
<keyword evidence="13" id="KW-1185">Reference proteome</keyword>
<dbReference type="Gene3D" id="3.10.580.10">
    <property type="entry name" value="CBS-domain"/>
    <property type="match status" value="1"/>
</dbReference>